<gene>
    <name evidence="2" type="ORF">INT45_014220</name>
</gene>
<accession>A0A8H7VKV5</accession>
<sequence length="119" mass="13713">MEHTATVQDLKEKLFYMTEREPSKKGPLPVSDQFLSFNGSALVNEYRLSEYSDIQNGEIQFTIKIPDNYDPYKKNPIYKGSNPVETEDVYKLKEAIDEVTDYPPDHQMRVVYKGKASNG</sequence>
<proteinExistence type="predicted"/>
<evidence type="ECO:0000313" key="2">
    <source>
        <dbReference type="EMBL" id="KAG2226476.1"/>
    </source>
</evidence>
<organism evidence="2 3">
    <name type="scientific">Circinella minor</name>
    <dbReference type="NCBI Taxonomy" id="1195481"/>
    <lineage>
        <taxon>Eukaryota</taxon>
        <taxon>Fungi</taxon>
        <taxon>Fungi incertae sedis</taxon>
        <taxon>Mucoromycota</taxon>
        <taxon>Mucoromycotina</taxon>
        <taxon>Mucoromycetes</taxon>
        <taxon>Mucorales</taxon>
        <taxon>Lichtheimiaceae</taxon>
        <taxon>Circinella</taxon>
    </lineage>
</organism>
<dbReference type="EMBL" id="JAEPRB010000016">
    <property type="protein sequence ID" value="KAG2226476.1"/>
    <property type="molecule type" value="Genomic_DNA"/>
</dbReference>
<feature type="domain" description="Ubiquitin-like" evidence="1">
    <location>
        <begin position="1"/>
        <end position="68"/>
    </location>
</feature>
<dbReference type="CDD" id="cd17039">
    <property type="entry name" value="Ubl_ubiquitin_like"/>
    <property type="match status" value="1"/>
</dbReference>
<keyword evidence="3" id="KW-1185">Reference proteome</keyword>
<dbReference type="Gene3D" id="3.10.20.90">
    <property type="entry name" value="Phosphatidylinositol 3-kinase Catalytic Subunit, Chain A, domain 1"/>
    <property type="match status" value="1"/>
</dbReference>
<reference evidence="2 3" key="1">
    <citation type="submission" date="2020-12" db="EMBL/GenBank/DDBJ databases">
        <title>Metabolic potential, ecology and presence of endohyphal bacteria is reflected in genomic diversity of Mucoromycotina.</title>
        <authorList>
            <person name="Muszewska A."/>
            <person name="Okrasinska A."/>
            <person name="Steczkiewicz K."/>
            <person name="Drgas O."/>
            <person name="Orlowska M."/>
            <person name="Perlinska-Lenart U."/>
            <person name="Aleksandrzak-Piekarczyk T."/>
            <person name="Szatraj K."/>
            <person name="Zielenkiewicz U."/>
            <person name="Pilsyk S."/>
            <person name="Malc E."/>
            <person name="Mieczkowski P."/>
            <person name="Kruszewska J.S."/>
            <person name="Biernat P."/>
            <person name="Pawlowska J."/>
        </authorList>
    </citation>
    <scope>NUCLEOTIDE SEQUENCE [LARGE SCALE GENOMIC DNA]</scope>
    <source>
        <strain evidence="2 3">CBS 142.35</strain>
    </source>
</reference>
<dbReference type="InterPro" id="IPR029071">
    <property type="entry name" value="Ubiquitin-like_domsf"/>
</dbReference>
<dbReference type="AlphaFoldDB" id="A0A8H7VKV5"/>
<name>A0A8H7VKV5_9FUNG</name>
<dbReference type="SUPFAM" id="SSF54236">
    <property type="entry name" value="Ubiquitin-like"/>
    <property type="match status" value="1"/>
</dbReference>
<protein>
    <recommendedName>
        <fullName evidence="1">Ubiquitin-like domain-containing protein</fullName>
    </recommendedName>
</protein>
<comment type="caution">
    <text evidence="2">The sequence shown here is derived from an EMBL/GenBank/DDBJ whole genome shotgun (WGS) entry which is preliminary data.</text>
</comment>
<evidence type="ECO:0000259" key="1">
    <source>
        <dbReference type="PROSITE" id="PS50053"/>
    </source>
</evidence>
<dbReference type="InterPro" id="IPR000626">
    <property type="entry name" value="Ubiquitin-like_dom"/>
</dbReference>
<dbReference type="Proteomes" id="UP000646827">
    <property type="component" value="Unassembled WGS sequence"/>
</dbReference>
<dbReference type="PROSITE" id="PS50053">
    <property type="entry name" value="UBIQUITIN_2"/>
    <property type="match status" value="1"/>
</dbReference>
<evidence type="ECO:0000313" key="3">
    <source>
        <dbReference type="Proteomes" id="UP000646827"/>
    </source>
</evidence>